<feature type="region of interest" description="Disordered" evidence="1">
    <location>
        <begin position="439"/>
        <end position="459"/>
    </location>
</feature>
<evidence type="ECO:0000313" key="4">
    <source>
        <dbReference type="Proteomes" id="UP001391051"/>
    </source>
</evidence>
<keyword evidence="4" id="KW-1185">Reference proteome</keyword>
<gene>
    <name evidence="3" type="ORF">PG986_011265</name>
</gene>
<feature type="region of interest" description="Disordered" evidence="1">
    <location>
        <begin position="488"/>
        <end position="512"/>
    </location>
</feature>
<feature type="compositionally biased region" description="Basic and acidic residues" evidence="1">
    <location>
        <begin position="361"/>
        <end position="370"/>
    </location>
</feature>
<evidence type="ECO:0000259" key="2">
    <source>
        <dbReference type="PROSITE" id="PS00028"/>
    </source>
</evidence>
<dbReference type="EMBL" id="JAQQWE010000007">
    <property type="protein sequence ID" value="KAK7946944.1"/>
    <property type="molecule type" value="Genomic_DNA"/>
</dbReference>
<proteinExistence type="predicted"/>
<name>A0ABR1Q5A8_9PEZI</name>
<evidence type="ECO:0000256" key="1">
    <source>
        <dbReference type="SAM" id="MobiDB-lite"/>
    </source>
</evidence>
<sequence length="512" mass="58563">MQTDPFPDSFDRDHVLSKYPYLNTLTGRELARRIARANVKRRQFIRYCRDHTLHLGNTGTQANDGLTKIVSSKATTLPPAMDFNTLGTEEVDDDAESLMTASTTFDTHTKLRLPSLSSLSPEGEAFQCPVCSTLQQFEKDKAWRMHAYRDLRAYSCTIGGKECGSKMFEDRKSWFEHEIAEHRSYTTCTLCNKQLPGKDAAMRHIKASHGILLSEQLSALAVSGHTTPNRFKASDCPFCDWPLERRRRRVPTTSIYSGKIQDDAVSRAELKRHIAIHQEQLALFVLPLSDASVIEDTDSEGRDDREGDPSNALLGVEMPDEPDSLVRETNSYSPPPITDEGSHDYEPDYVTIGKRHRKPEHRTDDHHNTQDADDLPPQVNPSGQQRGRSMTGDVDGGDTGLESARRELERQLELARRQDDLERAQRELKELKLKAKIDAGEWRRHKSTKEEKELQAAKEELEEIRRTRRREDQEHRIKQKLELERLKEEEEALAERKRRDKVTRKSDEPGGS</sequence>
<feature type="region of interest" description="Disordered" evidence="1">
    <location>
        <begin position="296"/>
        <end position="407"/>
    </location>
</feature>
<dbReference type="PANTHER" id="PTHR35391">
    <property type="entry name" value="C2H2-TYPE DOMAIN-CONTAINING PROTEIN-RELATED"/>
    <property type="match status" value="1"/>
</dbReference>
<feature type="compositionally biased region" description="Basic and acidic residues" evidence="1">
    <location>
        <begin position="299"/>
        <end position="308"/>
    </location>
</feature>
<organism evidence="3 4">
    <name type="scientific">Apiospora aurea</name>
    <dbReference type="NCBI Taxonomy" id="335848"/>
    <lineage>
        <taxon>Eukaryota</taxon>
        <taxon>Fungi</taxon>
        <taxon>Dikarya</taxon>
        <taxon>Ascomycota</taxon>
        <taxon>Pezizomycotina</taxon>
        <taxon>Sordariomycetes</taxon>
        <taxon>Xylariomycetidae</taxon>
        <taxon>Amphisphaeriales</taxon>
        <taxon>Apiosporaceae</taxon>
        <taxon>Apiospora</taxon>
    </lineage>
</organism>
<dbReference type="RefSeq" id="XP_066696978.1">
    <property type="nucleotide sequence ID" value="XM_066847487.1"/>
</dbReference>
<dbReference type="PANTHER" id="PTHR35391:SF7">
    <property type="entry name" value="C2H2-TYPE DOMAIN-CONTAINING PROTEIN"/>
    <property type="match status" value="1"/>
</dbReference>
<dbReference type="Proteomes" id="UP001391051">
    <property type="component" value="Unassembled WGS sequence"/>
</dbReference>
<dbReference type="InterPro" id="IPR013087">
    <property type="entry name" value="Znf_C2H2_type"/>
</dbReference>
<dbReference type="Pfam" id="PF26082">
    <property type="entry name" value="zf-C2H2_AcuF"/>
    <property type="match status" value="1"/>
</dbReference>
<dbReference type="PROSITE" id="PS00028">
    <property type="entry name" value="ZINC_FINGER_C2H2_1"/>
    <property type="match status" value="1"/>
</dbReference>
<comment type="caution">
    <text evidence="3">The sequence shown here is derived from an EMBL/GenBank/DDBJ whole genome shotgun (WGS) entry which is preliminary data.</text>
</comment>
<dbReference type="InterPro" id="IPR058925">
    <property type="entry name" value="zf-C2H2_AcuF"/>
</dbReference>
<accession>A0ABR1Q5A8</accession>
<reference evidence="3 4" key="1">
    <citation type="submission" date="2023-01" db="EMBL/GenBank/DDBJ databases">
        <title>Analysis of 21 Apiospora genomes using comparative genomics revels a genus with tremendous synthesis potential of carbohydrate active enzymes and secondary metabolites.</title>
        <authorList>
            <person name="Sorensen T."/>
        </authorList>
    </citation>
    <scope>NUCLEOTIDE SEQUENCE [LARGE SCALE GENOMIC DNA]</scope>
    <source>
        <strain evidence="3 4">CBS 24483</strain>
    </source>
</reference>
<feature type="domain" description="C2H2-type" evidence="2">
    <location>
        <begin position="188"/>
        <end position="209"/>
    </location>
</feature>
<protein>
    <recommendedName>
        <fullName evidence="2">C2H2-type domain-containing protein</fullName>
    </recommendedName>
</protein>
<dbReference type="GeneID" id="92080549"/>
<evidence type="ECO:0000313" key="3">
    <source>
        <dbReference type="EMBL" id="KAK7946944.1"/>
    </source>
</evidence>